<dbReference type="PANTHER" id="PTHR11364">
    <property type="entry name" value="THIOSULFATE SULFERTANSFERASE"/>
    <property type="match status" value="1"/>
</dbReference>
<dbReference type="SMART" id="SM00450">
    <property type="entry name" value="RHOD"/>
    <property type="match status" value="2"/>
</dbReference>
<dbReference type="EnsemblBacteria" id="AAC07633">
    <property type="protein sequence ID" value="AAC07633"/>
    <property type="gene ID" value="aq_1799"/>
</dbReference>
<dbReference type="OrthoDB" id="9770030at2"/>
<dbReference type="InterPro" id="IPR001763">
    <property type="entry name" value="Rhodanese-like_dom"/>
</dbReference>
<dbReference type="STRING" id="224324.aq_1799"/>
<organism evidence="5 6">
    <name type="scientific">Aquifex aeolicus (strain VF5)</name>
    <dbReference type="NCBI Taxonomy" id="224324"/>
    <lineage>
        <taxon>Bacteria</taxon>
        <taxon>Pseudomonadati</taxon>
        <taxon>Aquificota</taxon>
        <taxon>Aquificia</taxon>
        <taxon>Aquificales</taxon>
        <taxon>Aquificaceae</taxon>
        <taxon>Aquifex</taxon>
    </lineage>
</organism>
<dbReference type="PANTHER" id="PTHR11364:SF35">
    <property type="entry name" value="RHODANESE-LIKE PROTEIN"/>
    <property type="match status" value="1"/>
</dbReference>
<evidence type="ECO:0000313" key="6">
    <source>
        <dbReference type="Proteomes" id="UP000000798"/>
    </source>
</evidence>
<sequence length="293" mass="34468">MRGVILFLLFFTLSFAKIYLISPEELHKLIKEEKNLVIIDLRKSIKEYWKEHIPGAQWVHFEAFRFPKGGTPAFFLHTEIFVKKLEKLGIDKNTPVVLYDAEGTFIPFYVAWGLDYINHKKVYVLHGGFNHWKDKDLPTTKDYPKVKEKRYGKYTINKSIRADLDYVKKALNREDVVFLDARTPELYEGKAGFWKRLGHIKGAVNRFWKQDFEEHVNKYGKKYYLLKPKEDISLFYESLGIGKGKEVILYCGQGLMSAATYYVIKYYLGLTDKVRLYDGSWNEYSQTNLPKEP</sequence>
<proteinExistence type="predicted"/>
<dbReference type="Gene3D" id="3.40.250.10">
    <property type="entry name" value="Rhodanese-like domain"/>
    <property type="match status" value="2"/>
</dbReference>
<dbReference type="KEGG" id="aae:aq_1799"/>
<dbReference type="Pfam" id="PF00581">
    <property type="entry name" value="Rhodanese"/>
    <property type="match status" value="2"/>
</dbReference>
<evidence type="ECO:0000259" key="4">
    <source>
        <dbReference type="PROSITE" id="PS50206"/>
    </source>
</evidence>
<dbReference type="InterPro" id="IPR001307">
    <property type="entry name" value="Thiosulphate_STrfase_CS"/>
</dbReference>
<dbReference type="AlphaFoldDB" id="O67668"/>
<dbReference type="PROSITE" id="PS00683">
    <property type="entry name" value="RHODANESE_2"/>
    <property type="match status" value="1"/>
</dbReference>
<dbReference type="InterPro" id="IPR036873">
    <property type="entry name" value="Rhodanese-like_dom_sf"/>
</dbReference>
<dbReference type="PROSITE" id="PS50206">
    <property type="entry name" value="RHODANESE_3"/>
    <property type="match status" value="2"/>
</dbReference>
<dbReference type="PIR" id="B70455">
    <property type="entry name" value="B70455"/>
</dbReference>
<dbReference type="SUPFAM" id="SSF52821">
    <property type="entry name" value="Rhodanese/Cell cycle control phosphatase"/>
    <property type="match status" value="2"/>
</dbReference>
<evidence type="ECO:0000313" key="5">
    <source>
        <dbReference type="EMBL" id="AAC07633.1"/>
    </source>
</evidence>
<dbReference type="CDD" id="cd01448">
    <property type="entry name" value="TST_Repeat_1"/>
    <property type="match status" value="1"/>
</dbReference>
<keyword evidence="2" id="KW-0677">Repeat</keyword>
<feature type="domain" description="Rhodanese" evidence="4">
    <location>
        <begin position="172"/>
        <end position="293"/>
    </location>
</feature>
<dbReference type="HOGENOM" id="CLU_031618_3_1_0"/>
<protein>
    <recommendedName>
        <fullName evidence="3">Sulfurtransferase</fullName>
    </recommendedName>
</protein>
<reference evidence="5 6" key="1">
    <citation type="journal article" date="1998" name="Nature">
        <title>The complete genome of the hyperthermophilic bacterium Aquifex aeolicus.</title>
        <authorList>
            <person name="Deckert G."/>
            <person name="Warren P.V."/>
            <person name="Gaasterland T."/>
            <person name="Young W.G."/>
            <person name="Lenox A.L."/>
            <person name="Graham D.E."/>
            <person name="Overbeek R."/>
            <person name="Snead M.A."/>
            <person name="Keller M."/>
            <person name="Aujay M."/>
            <person name="Huber R."/>
            <person name="Feldman R.A."/>
            <person name="Short J.M."/>
            <person name="Olson G.J."/>
            <person name="Swanson R.V."/>
        </authorList>
    </citation>
    <scope>NUCLEOTIDE SEQUENCE [LARGE SCALE GENOMIC DNA]</scope>
    <source>
        <strain evidence="5 6">VF5</strain>
    </source>
</reference>
<evidence type="ECO:0000256" key="3">
    <source>
        <dbReference type="RuleBase" id="RU000507"/>
    </source>
</evidence>
<evidence type="ECO:0000256" key="2">
    <source>
        <dbReference type="ARBA" id="ARBA00022737"/>
    </source>
</evidence>
<accession>O67668</accession>
<dbReference type="Proteomes" id="UP000000798">
    <property type="component" value="Chromosome"/>
</dbReference>
<dbReference type="InParanoid" id="O67668"/>
<dbReference type="RefSeq" id="WP_010881171.1">
    <property type="nucleotide sequence ID" value="NC_000918.1"/>
</dbReference>
<dbReference type="FunCoup" id="O67668">
    <property type="interactions" value="373"/>
</dbReference>
<keyword evidence="1 3" id="KW-0808">Transferase</keyword>
<dbReference type="PROSITE" id="PS00380">
    <property type="entry name" value="RHODANESE_1"/>
    <property type="match status" value="1"/>
</dbReference>
<keyword evidence="6" id="KW-1185">Reference proteome</keyword>
<dbReference type="EMBL" id="AE000657">
    <property type="protein sequence ID" value="AAC07633.1"/>
    <property type="molecule type" value="Genomic_DNA"/>
</dbReference>
<dbReference type="CDD" id="cd01449">
    <property type="entry name" value="TST_Repeat_2"/>
    <property type="match status" value="1"/>
</dbReference>
<gene>
    <name evidence="5" type="primary">rhdA2</name>
    <name evidence="5" type="ordered locus">aq_1799</name>
</gene>
<name>O67668_AQUAE</name>
<dbReference type="eggNOG" id="COG2897">
    <property type="taxonomic scope" value="Bacteria"/>
</dbReference>
<evidence type="ECO:0000256" key="1">
    <source>
        <dbReference type="ARBA" id="ARBA00022679"/>
    </source>
</evidence>
<dbReference type="GO" id="GO:0004792">
    <property type="term" value="F:thiosulfate-cyanide sulfurtransferase activity"/>
    <property type="evidence" value="ECO:0000318"/>
    <property type="project" value="GO_Central"/>
</dbReference>
<dbReference type="InterPro" id="IPR045078">
    <property type="entry name" value="TST/MPST-like"/>
</dbReference>
<feature type="domain" description="Rhodanese" evidence="4">
    <location>
        <begin position="32"/>
        <end position="141"/>
    </location>
</feature>